<dbReference type="InterPro" id="IPR033985">
    <property type="entry name" value="SusD-like_N"/>
</dbReference>
<evidence type="ECO:0000256" key="4">
    <source>
        <dbReference type="ARBA" id="ARBA00023136"/>
    </source>
</evidence>
<keyword evidence="3" id="KW-0732">Signal</keyword>
<comment type="caution">
    <text evidence="8">The sequence shown here is derived from an EMBL/GenBank/DDBJ whole genome shotgun (WGS) entry which is preliminary data.</text>
</comment>
<keyword evidence="4" id="KW-0472">Membrane</keyword>
<dbReference type="EMBL" id="BNAG01000001">
    <property type="protein sequence ID" value="GHE52777.1"/>
    <property type="molecule type" value="Genomic_DNA"/>
</dbReference>
<evidence type="ECO:0000256" key="2">
    <source>
        <dbReference type="ARBA" id="ARBA00006275"/>
    </source>
</evidence>
<dbReference type="InterPro" id="IPR011990">
    <property type="entry name" value="TPR-like_helical_dom_sf"/>
</dbReference>
<comment type="similarity">
    <text evidence="2">Belongs to the SusD family.</text>
</comment>
<evidence type="ECO:0000259" key="6">
    <source>
        <dbReference type="Pfam" id="PF07980"/>
    </source>
</evidence>
<keyword evidence="5" id="KW-0998">Cell outer membrane</keyword>
<reference evidence="9" key="1">
    <citation type="journal article" date="2019" name="Int. J. Syst. Evol. Microbiol.">
        <title>The Global Catalogue of Microorganisms (GCM) 10K type strain sequencing project: providing services to taxonomists for standard genome sequencing and annotation.</title>
        <authorList>
            <consortium name="The Broad Institute Genomics Platform"/>
            <consortium name="The Broad Institute Genome Sequencing Center for Infectious Disease"/>
            <person name="Wu L."/>
            <person name="Ma J."/>
        </authorList>
    </citation>
    <scope>NUCLEOTIDE SEQUENCE [LARGE SCALE GENOMIC DNA]</scope>
    <source>
        <strain evidence="9">CGMCC 1.15111</strain>
    </source>
</reference>
<dbReference type="CDD" id="cd08977">
    <property type="entry name" value="SusD"/>
    <property type="match status" value="1"/>
</dbReference>
<evidence type="ECO:0000256" key="1">
    <source>
        <dbReference type="ARBA" id="ARBA00004442"/>
    </source>
</evidence>
<evidence type="ECO:0000313" key="8">
    <source>
        <dbReference type="EMBL" id="GHE52777.1"/>
    </source>
</evidence>
<dbReference type="SUPFAM" id="SSF48452">
    <property type="entry name" value="TPR-like"/>
    <property type="match status" value="1"/>
</dbReference>
<dbReference type="Gene3D" id="1.25.40.390">
    <property type="match status" value="1"/>
</dbReference>
<evidence type="ECO:0000256" key="5">
    <source>
        <dbReference type="ARBA" id="ARBA00023237"/>
    </source>
</evidence>
<proteinExistence type="inferred from homology"/>
<keyword evidence="9" id="KW-1185">Reference proteome</keyword>
<feature type="domain" description="SusD-like N-terminal" evidence="7">
    <location>
        <begin position="105"/>
        <end position="243"/>
    </location>
</feature>
<name>A0ABQ3I0E2_9BACT</name>
<dbReference type="Pfam" id="PF14322">
    <property type="entry name" value="SusD-like_3"/>
    <property type="match status" value="1"/>
</dbReference>
<evidence type="ECO:0000256" key="3">
    <source>
        <dbReference type="ARBA" id="ARBA00022729"/>
    </source>
</evidence>
<feature type="domain" description="RagB/SusD" evidence="6">
    <location>
        <begin position="344"/>
        <end position="434"/>
    </location>
</feature>
<dbReference type="Pfam" id="PF07980">
    <property type="entry name" value="SusD_RagB"/>
    <property type="match status" value="1"/>
</dbReference>
<evidence type="ECO:0000259" key="7">
    <source>
        <dbReference type="Pfam" id="PF14322"/>
    </source>
</evidence>
<accession>A0ABQ3I0E2</accession>
<evidence type="ECO:0000313" key="9">
    <source>
        <dbReference type="Proteomes" id="UP000658258"/>
    </source>
</evidence>
<protein>
    <submittedName>
        <fullName evidence="8">Membrane protein</fullName>
    </submittedName>
</protein>
<dbReference type="InterPro" id="IPR012944">
    <property type="entry name" value="SusD_RagB_dom"/>
</dbReference>
<comment type="subcellular location">
    <subcellularLocation>
        <location evidence="1">Cell outer membrane</location>
    </subcellularLocation>
</comment>
<organism evidence="8 9">
    <name type="scientific">Roseivirga thermotolerans</name>
    <dbReference type="NCBI Taxonomy" id="1758176"/>
    <lineage>
        <taxon>Bacteria</taxon>
        <taxon>Pseudomonadati</taxon>
        <taxon>Bacteroidota</taxon>
        <taxon>Cytophagia</taxon>
        <taxon>Cytophagales</taxon>
        <taxon>Roseivirgaceae</taxon>
        <taxon>Roseivirga</taxon>
    </lineage>
</organism>
<sequence>MLDSKMMDVKRNKMKKTVIHKFLALVIAIGLASCDDKLDLSPAQSIDEGQALTTDSNVKSVLVGAYNDLGNGSLFGGNILRDSELLAANGEIRWAGTFNGPREIFNKSMTVNNADVTGEWLQAYSAINIANNVLSAIDVVNAADRDRVRGEALFIRGVLYFELVKFYAQPYSAGNVNSNLGVPLVLEPTRAISEDSQVPRNTVQEVYNQVISDLTTAESLLPSSNGIYATDAAAAAILSRVYLQMGDYANARDAAHRVITSGNYSLTNTYAGAFNNDNNSSEDIFAIQVNNQDGVNSMNTFFSIPSFGGRDGDVDILQAHLDLYDPLDDRLDLFYMGNGAMRSGKWNNQFGNVTMVRLAEMYLTRAEANFREGTNVGATPLADINRIRNRVNLPSLLVVTLPDILLERKLELAHEGQAIHDLKRLQGTADGFAYNAPEMVYPIPQREMDANPSLVQNTGYGN</sequence>
<gene>
    <name evidence="8" type="ORF">GCM10011340_03920</name>
</gene>
<dbReference type="PROSITE" id="PS51257">
    <property type="entry name" value="PROKAR_LIPOPROTEIN"/>
    <property type="match status" value="1"/>
</dbReference>
<dbReference type="Proteomes" id="UP000658258">
    <property type="component" value="Unassembled WGS sequence"/>
</dbReference>